<sequence length="40" mass="4305">MSGPSAVVYTYLGEFTNLRHRDKMVAFGSSFVGIGTVVLP</sequence>
<protein>
    <submittedName>
        <fullName evidence="1">Jg3637 protein</fullName>
    </submittedName>
</protein>
<keyword evidence="2" id="KW-1185">Reference proteome</keyword>
<organism evidence="1 2">
    <name type="scientific">Pararge aegeria aegeria</name>
    <dbReference type="NCBI Taxonomy" id="348720"/>
    <lineage>
        <taxon>Eukaryota</taxon>
        <taxon>Metazoa</taxon>
        <taxon>Ecdysozoa</taxon>
        <taxon>Arthropoda</taxon>
        <taxon>Hexapoda</taxon>
        <taxon>Insecta</taxon>
        <taxon>Pterygota</taxon>
        <taxon>Neoptera</taxon>
        <taxon>Endopterygota</taxon>
        <taxon>Lepidoptera</taxon>
        <taxon>Glossata</taxon>
        <taxon>Ditrysia</taxon>
        <taxon>Papilionoidea</taxon>
        <taxon>Nymphalidae</taxon>
        <taxon>Satyrinae</taxon>
        <taxon>Satyrini</taxon>
        <taxon>Parargina</taxon>
        <taxon>Pararge</taxon>
    </lineage>
</organism>
<evidence type="ECO:0000313" key="2">
    <source>
        <dbReference type="Proteomes" id="UP000838756"/>
    </source>
</evidence>
<comment type="caution">
    <text evidence="1">The sequence shown here is derived from an EMBL/GenBank/DDBJ whole genome shotgun (WGS) entry which is preliminary data.</text>
</comment>
<evidence type="ECO:0000313" key="1">
    <source>
        <dbReference type="EMBL" id="CAH2216204.1"/>
    </source>
</evidence>
<accession>A0A8S4QND0</accession>
<dbReference type="Proteomes" id="UP000838756">
    <property type="component" value="Unassembled WGS sequence"/>
</dbReference>
<dbReference type="AlphaFoldDB" id="A0A8S4QND0"/>
<dbReference type="EMBL" id="CAKXAJ010014421">
    <property type="protein sequence ID" value="CAH2216204.1"/>
    <property type="molecule type" value="Genomic_DNA"/>
</dbReference>
<gene>
    <name evidence="1" type="primary">jg3637</name>
    <name evidence="1" type="ORF">PAEG_LOCUS4262</name>
</gene>
<reference evidence="1" key="1">
    <citation type="submission" date="2022-03" db="EMBL/GenBank/DDBJ databases">
        <authorList>
            <person name="Lindestad O."/>
        </authorList>
    </citation>
    <scope>NUCLEOTIDE SEQUENCE</scope>
</reference>
<dbReference type="OrthoDB" id="10262656at2759"/>
<feature type="non-terminal residue" evidence="1">
    <location>
        <position position="40"/>
    </location>
</feature>
<name>A0A8S4QND0_9NEOP</name>
<proteinExistence type="predicted"/>